<dbReference type="AlphaFoldDB" id="A0A3P6QBH9"/>
<dbReference type="Gene3D" id="1.20.1250.20">
    <property type="entry name" value="MFS general substrate transporter like domains"/>
    <property type="match status" value="1"/>
</dbReference>
<protein>
    <submittedName>
        <fullName evidence="7">Uncharacterized protein</fullName>
    </submittedName>
</protein>
<dbReference type="InterPro" id="IPR051068">
    <property type="entry name" value="MFS_Domain-Containing_Protein"/>
</dbReference>
<proteinExistence type="predicted"/>
<reference evidence="7 8" key="1">
    <citation type="submission" date="2018-11" db="EMBL/GenBank/DDBJ databases">
        <authorList>
            <consortium name="Pathogen Informatics"/>
        </authorList>
    </citation>
    <scope>NUCLEOTIDE SEQUENCE [LARGE SCALE GENOMIC DNA]</scope>
</reference>
<comment type="subcellular location">
    <subcellularLocation>
        <location evidence="1">Endomembrane system</location>
        <topology evidence="1">Multi-pass membrane protein</topology>
    </subcellularLocation>
</comment>
<keyword evidence="3 6" id="KW-0812">Transmembrane</keyword>
<dbReference type="SUPFAM" id="SSF103473">
    <property type="entry name" value="MFS general substrate transporter"/>
    <property type="match status" value="1"/>
</dbReference>
<keyword evidence="2" id="KW-0813">Transport</keyword>
<keyword evidence="5 6" id="KW-0472">Membrane</keyword>
<dbReference type="PANTHER" id="PTHR23510">
    <property type="entry name" value="INNER MEMBRANE TRANSPORT PROTEIN YAJR"/>
    <property type="match status" value="1"/>
</dbReference>
<keyword evidence="8" id="KW-1185">Reference proteome</keyword>
<gene>
    <name evidence="7" type="ORF">ASIM_LOCUS7841</name>
</gene>
<dbReference type="Proteomes" id="UP000267096">
    <property type="component" value="Unassembled WGS sequence"/>
</dbReference>
<name>A0A3P6QBH9_ANISI</name>
<organism evidence="7 8">
    <name type="scientific">Anisakis simplex</name>
    <name type="common">Herring worm</name>
    <dbReference type="NCBI Taxonomy" id="6269"/>
    <lineage>
        <taxon>Eukaryota</taxon>
        <taxon>Metazoa</taxon>
        <taxon>Ecdysozoa</taxon>
        <taxon>Nematoda</taxon>
        <taxon>Chromadorea</taxon>
        <taxon>Rhabditida</taxon>
        <taxon>Spirurina</taxon>
        <taxon>Ascaridomorpha</taxon>
        <taxon>Ascaridoidea</taxon>
        <taxon>Anisakidae</taxon>
        <taxon>Anisakis</taxon>
        <taxon>Anisakis simplex complex</taxon>
    </lineage>
</organism>
<accession>A0A3P6QBH9</accession>
<dbReference type="EMBL" id="UYRR01019865">
    <property type="protein sequence ID" value="VDK30184.1"/>
    <property type="molecule type" value="Genomic_DNA"/>
</dbReference>
<evidence type="ECO:0000256" key="1">
    <source>
        <dbReference type="ARBA" id="ARBA00004127"/>
    </source>
</evidence>
<dbReference type="InterPro" id="IPR036259">
    <property type="entry name" value="MFS_trans_sf"/>
</dbReference>
<evidence type="ECO:0000256" key="3">
    <source>
        <dbReference type="ARBA" id="ARBA00022692"/>
    </source>
</evidence>
<evidence type="ECO:0000256" key="6">
    <source>
        <dbReference type="SAM" id="Phobius"/>
    </source>
</evidence>
<evidence type="ECO:0000256" key="5">
    <source>
        <dbReference type="ARBA" id="ARBA00023136"/>
    </source>
</evidence>
<evidence type="ECO:0000256" key="2">
    <source>
        <dbReference type="ARBA" id="ARBA00022448"/>
    </source>
</evidence>
<evidence type="ECO:0000256" key="4">
    <source>
        <dbReference type="ARBA" id="ARBA00022989"/>
    </source>
</evidence>
<evidence type="ECO:0000313" key="8">
    <source>
        <dbReference type="Proteomes" id="UP000267096"/>
    </source>
</evidence>
<dbReference type="OrthoDB" id="370281at2759"/>
<evidence type="ECO:0000313" key="7">
    <source>
        <dbReference type="EMBL" id="VDK30184.1"/>
    </source>
</evidence>
<feature type="transmembrane region" description="Helical" evidence="6">
    <location>
        <begin position="32"/>
        <end position="56"/>
    </location>
</feature>
<sequence length="84" mass="9165">MNIQTVETVGCPRSFKWCASTPAINVYFYNSLYVILFGVAFPLVNVHLAAMFCACLGPRRQGTLQGVNILISSLSRALGPVLIM</sequence>
<dbReference type="PANTHER" id="PTHR23510:SF3">
    <property type="entry name" value="MAJOR FACILITATOR SUPERFAMILY DOMAIN-CONTAINING PROTEIN 8"/>
    <property type="match status" value="1"/>
</dbReference>
<dbReference type="GO" id="GO:0005765">
    <property type="term" value="C:lysosomal membrane"/>
    <property type="evidence" value="ECO:0007669"/>
    <property type="project" value="TreeGrafter"/>
</dbReference>
<keyword evidence="4 6" id="KW-1133">Transmembrane helix</keyword>
<dbReference type="GO" id="GO:0012505">
    <property type="term" value="C:endomembrane system"/>
    <property type="evidence" value="ECO:0007669"/>
    <property type="project" value="UniProtKB-SubCell"/>
</dbReference>